<proteinExistence type="predicted"/>
<feature type="compositionally biased region" description="Polar residues" evidence="1">
    <location>
        <begin position="65"/>
        <end position="78"/>
    </location>
</feature>
<evidence type="ECO:0000313" key="3">
    <source>
        <dbReference type="EMBL" id="CAD9812839.1"/>
    </source>
</evidence>
<dbReference type="EMBL" id="HBHQ01006931">
    <property type="protein sequence ID" value="CAD9812839.1"/>
    <property type="molecule type" value="Transcribed_RNA"/>
</dbReference>
<name>A0A7S2UBR5_9STRA</name>
<feature type="region of interest" description="Disordered" evidence="1">
    <location>
        <begin position="35"/>
        <end position="78"/>
    </location>
</feature>
<organism evidence="3">
    <name type="scientific">Attheya septentrionalis</name>
    <dbReference type="NCBI Taxonomy" id="420275"/>
    <lineage>
        <taxon>Eukaryota</taxon>
        <taxon>Sar</taxon>
        <taxon>Stramenopiles</taxon>
        <taxon>Ochrophyta</taxon>
        <taxon>Bacillariophyta</taxon>
        <taxon>Coscinodiscophyceae</taxon>
        <taxon>Chaetocerotophycidae</taxon>
        <taxon>Chaetocerotales</taxon>
        <taxon>Attheyaceae</taxon>
        <taxon>Attheya</taxon>
    </lineage>
</organism>
<gene>
    <name evidence="3" type="ORF">ASEP1449_LOCUS4664</name>
</gene>
<evidence type="ECO:0000256" key="1">
    <source>
        <dbReference type="SAM" id="MobiDB-lite"/>
    </source>
</evidence>
<dbReference type="GO" id="GO:0005634">
    <property type="term" value="C:nucleus"/>
    <property type="evidence" value="ECO:0007669"/>
    <property type="project" value="InterPro"/>
</dbReference>
<dbReference type="Pfam" id="PF04921">
    <property type="entry name" value="XAP5"/>
    <property type="match status" value="1"/>
</dbReference>
<dbReference type="GO" id="GO:0006325">
    <property type="term" value="P:chromatin organization"/>
    <property type="evidence" value="ECO:0007669"/>
    <property type="project" value="TreeGrafter"/>
</dbReference>
<feature type="region of interest" description="Disordered" evidence="1">
    <location>
        <begin position="94"/>
        <end position="125"/>
    </location>
</feature>
<feature type="compositionally biased region" description="Basic and acidic residues" evidence="1">
    <location>
        <begin position="35"/>
        <end position="64"/>
    </location>
</feature>
<protein>
    <recommendedName>
        <fullName evidence="2">FAM50A/XAP5 C-terminal domain-containing protein</fullName>
    </recommendedName>
</protein>
<dbReference type="InterPro" id="IPR007005">
    <property type="entry name" value="XAP5"/>
</dbReference>
<feature type="compositionally biased region" description="Basic and acidic residues" evidence="1">
    <location>
        <begin position="114"/>
        <end position="125"/>
    </location>
</feature>
<dbReference type="InterPro" id="IPR048337">
    <property type="entry name" value="FAM50A/XAP5_C"/>
</dbReference>
<dbReference type="PANTHER" id="PTHR12722">
    <property type="entry name" value="XAP-5 PROTEIN-RELATED"/>
    <property type="match status" value="1"/>
</dbReference>
<feature type="domain" description="FAM50A/XAP5 C-terminal" evidence="2">
    <location>
        <begin position="211"/>
        <end position="347"/>
    </location>
</feature>
<dbReference type="PANTHER" id="PTHR12722:SF0">
    <property type="entry name" value="PROTEIN FAM50A"/>
    <property type="match status" value="1"/>
</dbReference>
<evidence type="ECO:0000259" key="2">
    <source>
        <dbReference type="Pfam" id="PF04921"/>
    </source>
</evidence>
<sequence length="364" mass="41587">MGDFSANFKRPDSGIHTVEGNVAGARAATLTKQREAQQLEFEERKRKLAQDAERGSKTIQDKFSGDSSLTKAEQSFRSRTVGLVTADEFRKATEDAAKRGGGGDEESVLTETIESAKELESRKKEERKARKRALKKKKKILSTLSFAGADDADFLPDVTEVTEKVAKRLKKDPGVDTSFLPDQERQEALEHQRDLLKQQWLDEQERIKKETLEIVYSYWDGSGHRRTVQVKKGDSIGHFLECVRRELAKEFRDVQNVSAEDLLYVKEDLMIPQDITFYDLIQTKARGKSGPLFHFDVHDDVRVGAIDTRVEKDESHPGKIVQRRWYDRNKHIFPASRWETFDPAKDSYGHYTIHGGEVNTSKNN</sequence>
<feature type="region of interest" description="Disordered" evidence="1">
    <location>
        <begin position="1"/>
        <end position="20"/>
    </location>
</feature>
<accession>A0A7S2UBR5</accession>
<reference evidence="3" key="1">
    <citation type="submission" date="2021-01" db="EMBL/GenBank/DDBJ databases">
        <authorList>
            <person name="Corre E."/>
            <person name="Pelletier E."/>
            <person name="Niang G."/>
            <person name="Scheremetjew M."/>
            <person name="Finn R."/>
            <person name="Kale V."/>
            <person name="Holt S."/>
            <person name="Cochrane G."/>
            <person name="Meng A."/>
            <person name="Brown T."/>
            <person name="Cohen L."/>
        </authorList>
    </citation>
    <scope>NUCLEOTIDE SEQUENCE</scope>
    <source>
        <strain evidence="3">CCMP2084</strain>
    </source>
</reference>
<dbReference type="AlphaFoldDB" id="A0A7S2UBR5"/>